<keyword evidence="2 9" id="KW-0812">Transmembrane</keyword>
<feature type="transmembrane region" description="Helical" evidence="9">
    <location>
        <begin position="470"/>
        <end position="489"/>
    </location>
</feature>
<evidence type="ECO:0000256" key="7">
    <source>
        <dbReference type="ARBA" id="ARBA00023180"/>
    </source>
</evidence>
<dbReference type="GO" id="GO:0005886">
    <property type="term" value="C:plasma membrane"/>
    <property type="evidence" value="ECO:0007669"/>
    <property type="project" value="TreeGrafter"/>
</dbReference>
<keyword evidence="7" id="KW-0325">Glycoprotein</keyword>
<dbReference type="PANTHER" id="PTHR24232:SF41">
    <property type="entry name" value="LYSOPHOSPHATIDIC ACID RECEPTOR 4"/>
    <property type="match status" value="1"/>
</dbReference>
<feature type="transmembrane region" description="Helical" evidence="9">
    <location>
        <begin position="391"/>
        <end position="415"/>
    </location>
</feature>
<comment type="subcellular location">
    <subcellularLocation>
        <location evidence="1">Membrane</location>
        <topology evidence="1">Multi-pass membrane protein</topology>
    </subcellularLocation>
</comment>
<dbReference type="AlphaFoldDB" id="A0A4U5VWA3"/>
<feature type="transmembrane region" description="Helical" evidence="9">
    <location>
        <begin position="27"/>
        <end position="51"/>
    </location>
</feature>
<reference evidence="11 12" key="1">
    <citation type="submission" date="2019-01" db="EMBL/GenBank/DDBJ databases">
        <title>Genome Assembly of Collichthys lucidus.</title>
        <authorList>
            <person name="Cai M."/>
            <person name="Xiao S."/>
        </authorList>
    </citation>
    <scope>NUCLEOTIDE SEQUENCE [LARGE SCALE GENOMIC DNA]</scope>
    <source>
        <strain evidence="11">JT15FE1705JMU</strain>
        <tissue evidence="11">Muscle</tissue>
    </source>
</reference>
<feature type="domain" description="G-protein coupled receptors family 1 profile" evidence="10">
    <location>
        <begin position="91"/>
        <end position="305"/>
    </location>
</feature>
<feature type="transmembrane region" description="Helical" evidence="9">
    <location>
        <begin position="199"/>
        <end position="222"/>
    </location>
</feature>
<feature type="transmembrane region" description="Helical" evidence="9">
    <location>
        <begin position="349"/>
        <end position="370"/>
    </location>
</feature>
<keyword evidence="3 9" id="KW-1133">Transmembrane helix</keyword>
<dbReference type="STRING" id="240159.A0A4U5VWA3"/>
<evidence type="ECO:0000313" key="11">
    <source>
        <dbReference type="EMBL" id="TKS93097.1"/>
    </source>
</evidence>
<evidence type="ECO:0000256" key="3">
    <source>
        <dbReference type="ARBA" id="ARBA00022989"/>
    </source>
</evidence>
<dbReference type="EMBL" id="CM014101">
    <property type="protein sequence ID" value="TKS93097.1"/>
    <property type="molecule type" value="Genomic_DNA"/>
</dbReference>
<dbReference type="GO" id="GO:0035025">
    <property type="term" value="P:positive regulation of Rho protein signal transduction"/>
    <property type="evidence" value="ECO:0007669"/>
    <property type="project" value="TreeGrafter"/>
</dbReference>
<feature type="transmembrane region" description="Helical" evidence="9">
    <location>
        <begin position="242"/>
        <end position="263"/>
    </location>
</feature>
<accession>A0A4U5VWA3</accession>
<gene>
    <name evidence="11" type="ORF">D9C73_026916</name>
</gene>
<dbReference type="Proteomes" id="UP000298787">
    <property type="component" value="Chromosome 24"/>
</dbReference>
<keyword evidence="4" id="KW-0297">G-protein coupled receptor</keyword>
<evidence type="ECO:0000256" key="4">
    <source>
        <dbReference type="ARBA" id="ARBA00023040"/>
    </source>
</evidence>
<keyword evidence="8" id="KW-0807">Transducer</keyword>
<dbReference type="Gene3D" id="1.20.1070.10">
    <property type="entry name" value="Rhodopsin 7-helix transmembrane proteins"/>
    <property type="match status" value="2"/>
</dbReference>
<feature type="transmembrane region" description="Helical" evidence="9">
    <location>
        <begin position="100"/>
        <end position="118"/>
    </location>
</feature>
<evidence type="ECO:0000256" key="5">
    <source>
        <dbReference type="ARBA" id="ARBA00023136"/>
    </source>
</evidence>
<evidence type="ECO:0000256" key="9">
    <source>
        <dbReference type="SAM" id="Phobius"/>
    </source>
</evidence>
<dbReference type="SUPFAM" id="SSF81321">
    <property type="entry name" value="Family A G protein-coupled receptor-like"/>
    <property type="match status" value="1"/>
</dbReference>
<feature type="transmembrane region" description="Helical" evidence="9">
    <location>
        <begin position="71"/>
        <end position="94"/>
    </location>
</feature>
<evidence type="ECO:0000259" key="10">
    <source>
        <dbReference type="PROSITE" id="PS50262"/>
    </source>
</evidence>
<keyword evidence="5 9" id="KW-0472">Membrane</keyword>
<proteinExistence type="predicted"/>
<dbReference type="GO" id="GO:0007200">
    <property type="term" value="P:phospholipase C-activating G protein-coupled receptor signaling pathway"/>
    <property type="evidence" value="ECO:0007669"/>
    <property type="project" value="TreeGrafter"/>
</dbReference>
<keyword evidence="12" id="KW-1185">Reference proteome</keyword>
<evidence type="ECO:0000256" key="6">
    <source>
        <dbReference type="ARBA" id="ARBA00023170"/>
    </source>
</evidence>
<feature type="transmembrane region" description="Helical" evidence="9">
    <location>
        <begin position="541"/>
        <end position="558"/>
    </location>
</feature>
<name>A0A4U5VWA3_COLLU</name>
<feature type="transmembrane region" description="Helical" evidence="9">
    <location>
        <begin position="578"/>
        <end position="598"/>
    </location>
</feature>
<feature type="transmembrane region" description="Helical" evidence="9">
    <location>
        <begin position="150"/>
        <end position="172"/>
    </location>
</feature>
<evidence type="ECO:0000256" key="2">
    <source>
        <dbReference type="ARBA" id="ARBA00022692"/>
    </source>
</evidence>
<keyword evidence="6" id="KW-0675">Receptor</keyword>
<protein>
    <recommendedName>
        <fullName evidence="10">G-protein coupled receptors family 1 profile domain-containing protein</fullName>
    </recommendedName>
</protein>
<dbReference type="GO" id="GO:0070915">
    <property type="term" value="F:lysophosphatidic acid receptor activity"/>
    <property type="evidence" value="ECO:0007669"/>
    <property type="project" value="TreeGrafter"/>
</dbReference>
<dbReference type="PROSITE" id="PS50262">
    <property type="entry name" value="G_PROTEIN_RECEP_F1_2"/>
    <property type="match status" value="1"/>
</dbReference>
<sequence length="618" mass="69920">MSVNTSLSSSYNFYHEMHNCLNTTVGALNITAFTITNILLLLPLYILVLYLGLQRWRQQRSGTTMSHFDAFTYHMVFMELISVLGSCLCCWGVHTNRRLVMMVAIYLSAIPMFGQMLFHNLTCVERYLAVVHPVTYRSLKEARGIRMRNVIIGCVWLLCVVRSVMSVNTSLLPSALSSSFNFYHEVHNCLNTTVSTTHITAFTITSILLLLPLYILVLYLGLQRWRQQRSGTTMSHSDVFTYHMVFIELISVLGSCLSCWGVHTDRLLVMMVGTCLSVINSIGQMLFHILTCVERYLAVVHPVTYRSLKEARGIRMRNASNMSDNSSSSSIVQFNYHFSNCFGSRTSNFIFTAFTVTNILLLLPLFVIILHLVHQRWRQQRSASASDSDFIAYHMVVMETIYSTGSVFYCIGAYVDLRKMMIVASHVVFITYCGQILFHTLTCVEHYLAVVHPITFMRLRKASGVTIRNVTIGSIWLLGFAEMCILVLNQVNYVILLYFGQQALSLTTISFCSFAVIRVLKRPGPGEGGGDRDRVDQSKKRAFNTIMAILLPLLVRFGGNIVCAGIYCSKYVSDRCVVIYSCFWFCLPSSLVSPLLLLHRAGKLPRCRTDTETGQRSS</sequence>
<dbReference type="InterPro" id="IPR017452">
    <property type="entry name" value="GPCR_Rhodpsn_7TM"/>
</dbReference>
<evidence type="ECO:0000256" key="8">
    <source>
        <dbReference type="ARBA" id="ARBA00023224"/>
    </source>
</evidence>
<organism evidence="11 12">
    <name type="scientific">Collichthys lucidus</name>
    <name type="common">Big head croaker</name>
    <name type="synonym">Sciaena lucida</name>
    <dbReference type="NCBI Taxonomy" id="240159"/>
    <lineage>
        <taxon>Eukaryota</taxon>
        <taxon>Metazoa</taxon>
        <taxon>Chordata</taxon>
        <taxon>Craniata</taxon>
        <taxon>Vertebrata</taxon>
        <taxon>Euteleostomi</taxon>
        <taxon>Actinopterygii</taxon>
        <taxon>Neopterygii</taxon>
        <taxon>Teleostei</taxon>
        <taxon>Neoteleostei</taxon>
        <taxon>Acanthomorphata</taxon>
        <taxon>Eupercaria</taxon>
        <taxon>Sciaenidae</taxon>
        <taxon>Collichthys</taxon>
    </lineage>
</organism>
<evidence type="ECO:0000313" key="12">
    <source>
        <dbReference type="Proteomes" id="UP000298787"/>
    </source>
</evidence>
<evidence type="ECO:0000256" key="1">
    <source>
        <dbReference type="ARBA" id="ARBA00004141"/>
    </source>
</evidence>
<dbReference type="PANTHER" id="PTHR24232">
    <property type="entry name" value="G-PROTEIN COUPLED RECEPTOR"/>
    <property type="match status" value="1"/>
</dbReference>
<feature type="transmembrane region" description="Helical" evidence="9">
    <location>
        <begin position="427"/>
        <end position="449"/>
    </location>
</feature>
<feature type="transmembrane region" description="Helical" evidence="9">
    <location>
        <begin position="495"/>
        <end position="520"/>
    </location>
</feature>